<dbReference type="Gene3D" id="3.40.525.10">
    <property type="entry name" value="CRAL-TRIO lipid binding domain"/>
    <property type="match status" value="1"/>
</dbReference>
<sequence length="302" mass="35321">MSLPIRYVSIEEECKRNPELKMSDLQILKDWMVKQPHLPRVEMLYLILFLHSNYYRIEPTKKTIDNFYTIRTLLPEVFSNRDPIAWKELRKVFSIMAAVPLEQKTKEGYVITFTKFLDPNPNKFDYYECMKYLLMTCEVQTMIQGTNEGLIVILDATGLSFSHIASINIMGMKKVLFYVQEAAPVRLKGFHVLNTIPMVDTLMNLIKPFLKKELMNLLHFHSSMETVKKFLPIEALPNEYDGKAGPIEEIAIKQIKLLEEFRDWFQYDDNNRRVNESLRVGKCEGTENLFGVDGSFKKLELD</sequence>
<keyword evidence="3" id="KW-1185">Reference proteome</keyword>
<dbReference type="GO" id="GO:0016020">
    <property type="term" value="C:membrane"/>
    <property type="evidence" value="ECO:0007669"/>
    <property type="project" value="TreeGrafter"/>
</dbReference>
<accession>A0A195EE45</accession>
<dbReference type="PROSITE" id="PS50191">
    <property type="entry name" value="CRAL_TRIO"/>
    <property type="match status" value="1"/>
</dbReference>
<gene>
    <name evidence="2" type="ORF">ALC57_04856</name>
</gene>
<dbReference type="SUPFAM" id="SSF46938">
    <property type="entry name" value="CRAL/TRIO N-terminal domain"/>
    <property type="match status" value="1"/>
</dbReference>
<dbReference type="SMART" id="SM00516">
    <property type="entry name" value="SEC14"/>
    <property type="match status" value="1"/>
</dbReference>
<reference evidence="2 3" key="1">
    <citation type="submission" date="2015-09" db="EMBL/GenBank/DDBJ databases">
        <title>Trachymyrmex cornetzi WGS genome.</title>
        <authorList>
            <person name="Nygaard S."/>
            <person name="Hu H."/>
            <person name="Boomsma J."/>
            <person name="Zhang G."/>
        </authorList>
    </citation>
    <scope>NUCLEOTIDE SEQUENCE [LARGE SCALE GENOMIC DNA]</scope>
    <source>
        <strain evidence="2">Tcor2-1</strain>
        <tissue evidence="2">Whole body</tissue>
    </source>
</reference>
<evidence type="ECO:0000259" key="1">
    <source>
        <dbReference type="PROSITE" id="PS50191"/>
    </source>
</evidence>
<dbReference type="InterPro" id="IPR036865">
    <property type="entry name" value="CRAL-TRIO_dom_sf"/>
</dbReference>
<dbReference type="Proteomes" id="UP000078492">
    <property type="component" value="Unassembled WGS sequence"/>
</dbReference>
<organism evidence="2 3">
    <name type="scientific">Trachymyrmex cornetzi</name>
    <dbReference type="NCBI Taxonomy" id="471704"/>
    <lineage>
        <taxon>Eukaryota</taxon>
        <taxon>Metazoa</taxon>
        <taxon>Ecdysozoa</taxon>
        <taxon>Arthropoda</taxon>
        <taxon>Hexapoda</taxon>
        <taxon>Insecta</taxon>
        <taxon>Pterygota</taxon>
        <taxon>Neoptera</taxon>
        <taxon>Endopterygota</taxon>
        <taxon>Hymenoptera</taxon>
        <taxon>Apocrita</taxon>
        <taxon>Aculeata</taxon>
        <taxon>Formicoidea</taxon>
        <taxon>Formicidae</taxon>
        <taxon>Myrmicinae</taxon>
        <taxon>Trachymyrmex</taxon>
    </lineage>
</organism>
<protein>
    <submittedName>
        <fullName evidence="2">Alpha-tocopherol transfer protein-like protein</fullName>
    </submittedName>
</protein>
<evidence type="ECO:0000313" key="3">
    <source>
        <dbReference type="Proteomes" id="UP000078492"/>
    </source>
</evidence>
<proteinExistence type="predicted"/>
<dbReference type="GO" id="GO:1902936">
    <property type="term" value="F:phosphatidylinositol bisphosphate binding"/>
    <property type="evidence" value="ECO:0007669"/>
    <property type="project" value="TreeGrafter"/>
</dbReference>
<name>A0A195EE45_9HYME</name>
<dbReference type="KEGG" id="tcz:108758740"/>
<dbReference type="SUPFAM" id="SSF52087">
    <property type="entry name" value="CRAL/TRIO domain"/>
    <property type="match status" value="1"/>
</dbReference>
<dbReference type="OrthoDB" id="6432525at2759"/>
<dbReference type="InterPro" id="IPR036273">
    <property type="entry name" value="CRAL/TRIO_N_dom_sf"/>
</dbReference>
<dbReference type="PRINTS" id="PR00180">
    <property type="entry name" value="CRETINALDHBP"/>
</dbReference>
<dbReference type="PANTHER" id="PTHR10174:SF213">
    <property type="entry name" value="CRAL-TRIO DOMAIN-CONTAINING PROTEIN"/>
    <property type="match status" value="1"/>
</dbReference>
<dbReference type="InterPro" id="IPR001251">
    <property type="entry name" value="CRAL-TRIO_dom"/>
</dbReference>
<dbReference type="CDD" id="cd00170">
    <property type="entry name" value="SEC14"/>
    <property type="match status" value="1"/>
</dbReference>
<dbReference type="PANTHER" id="PTHR10174">
    <property type="entry name" value="ALPHA-TOCOPHEROL TRANSFER PROTEIN-RELATED"/>
    <property type="match status" value="1"/>
</dbReference>
<evidence type="ECO:0000313" key="2">
    <source>
        <dbReference type="EMBL" id="KYN23072.1"/>
    </source>
</evidence>
<dbReference type="STRING" id="471704.A0A195EE45"/>
<dbReference type="Pfam" id="PF00650">
    <property type="entry name" value="CRAL_TRIO"/>
    <property type="match status" value="1"/>
</dbReference>
<dbReference type="EMBL" id="KQ979074">
    <property type="protein sequence ID" value="KYN23072.1"/>
    <property type="molecule type" value="Genomic_DNA"/>
</dbReference>
<feature type="domain" description="CRAL-TRIO" evidence="1">
    <location>
        <begin position="130"/>
        <end position="248"/>
    </location>
</feature>
<dbReference type="AlphaFoldDB" id="A0A195EE45"/>